<name>A0A4D9DWB4_9SAUR</name>
<reference evidence="1 2" key="2">
    <citation type="submission" date="2019-04" db="EMBL/GenBank/DDBJ databases">
        <title>The genome sequence of big-headed turtle.</title>
        <authorList>
            <person name="Gong S."/>
        </authorList>
    </citation>
    <scope>NUCLEOTIDE SEQUENCE [LARGE SCALE GENOMIC DNA]</scope>
    <source>
        <strain evidence="1">DO16091913</strain>
        <tissue evidence="1">Muscle</tissue>
    </source>
</reference>
<proteinExistence type="predicted"/>
<keyword evidence="2" id="KW-1185">Reference proteome</keyword>
<evidence type="ECO:0000313" key="2">
    <source>
        <dbReference type="Proteomes" id="UP000297703"/>
    </source>
</evidence>
<comment type="caution">
    <text evidence="1">The sequence shown here is derived from an EMBL/GenBank/DDBJ whole genome shotgun (WGS) entry which is preliminary data.</text>
</comment>
<reference evidence="1 2" key="1">
    <citation type="submission" date="2019-04" db="EMBL/GenBank/DDBJ databases">
        <title>Draft genome of the big-headed turtle Platysternon megacephalum.</title>
        <authorList>
            <person name="Gong S."/>
        </authorList>
    </citation>
    <scope>NUCLEOTIDE SEQUENCE [LARGE SCALE GENOMIC DNA]</scope>
    <source>
        <strain evidence="1">DO16091913</strain>
        <tissue evidence="1">Muscle</tissue>
    </source>
</reference>
<protein>
    <submittedName>
        <fullName evidence="1">Down syndrome cell adhesion molecule-like</fullName>
    </submittedName>
</protein>
<dbReference type="Proteomes" id="UP000297703">
    <property type="component" value="Unassembled WGS sequence"/>
</dbReference>
<sequence>MAEIGANSKYRQDLWGAAEAIYHHPGTTSVCSQEMSREGSPQGEVNRDLMRCPKSLIALLDMLALIHLCAYAVEGLRTSSLEAKAYVGIILSSRFYLGLKMKPFQLVAMSAKPRPGAAAVPGISQKE</sequence>
<accession>A0A4D9DWB4</accession>
<dbReference type="AlphaFoldDB" id="A0A4D9DWB4"/>
<dbReference type="EMBL" id="QXTE01000196">
    <property type="protein sequence ID" value="TFK02266.1"/>
    <property type="molecule type" value="Genomic_DNA"/>
</dbReference>
<organism evidence="1 2">
    <name type="scientific">Platysternon megacephalum</name>
    <name type="common">big-headed turtle</name>
    <dbReference type="NCBI Taxonomy" id="55544"/>
    <lineage>
        <taxon>Eukaryota</taxon>
        <taxon>Metazoa</taxon>
        <taxon>Chordata</taxon>
        <taxon>Craniata</taxon>
        <taxon>Vertebrata</taxon>
        <taxon>Euteleostomi</taxon>
        <taxon>Archelosauria</taxon>
        <taxon>Testudinata</taxon>
        <taxon>Testudines</taxon>
        <taxon>Cryptodira</taxon>
        <taxon>Durocryptodira</taxon>
        <taxon>Testudinoidea</taxon>
        <taxon>Platysternidae</taxon>
        <taxon>Platysternon</taxon>
    </lineage>
</organism>
<evidence type="ECO:0000313" key="1">
    <source>
        <dbReference type="EMBL" id="TFK02266.1"/>
    </source>
</evidence>
<gene>
    <name evidence="1" type="ORF">DR999_PMT15415</name>
</gene>